<feature type="region of interest" description="Disordered" evidence="1">
    <location>
        <begin position="1"/>
        <end position="20"/>
    </location>
</feature>
<keyword evidence="3" id="KW-1185">Reference proteome</keyword>
<accession>A0AAV9VW98</accession>
<proteinExistence type="predicted"/>
<evidence type="ECO:0000256" key="1">
    <source>
        <dbReference type="SAM" id="MobiDB-lite"/>
    </source>
</evidence>
<organism evidence="2 3">
    <name type="scientific">Arthrobotrys musiformis</name>
    <dbReference type="NCBI Taxonomy" id="47236"/>
    <lineage>
        <taxon>Eukaryota</taxon>
        <taxon>Fungi</taxon>
        <taxon>Dikarya</taxon>
        <taxon>Ascomycota</taxon>
        <taxon>Pezizomycotina</taxon>
        <taxon>Orbiliomycetes</taxon>
        <taxon>Orbiliales</taxon>
        <taxon>Orbiliaceae</taxon>
        <taxon>Arthrobotrys</taxon>
    </lineage>
</organism>
<evidence type="ECO:0000313" key="2">
    <source>
        <dbReference type="EMBL" id="KAK6497712.1"/>
    </source>
</evidence>
<dbReference type="Proteomes" id="UP001370758">
    <property type="component" value="Unassembled WGS sequence"/>
</dbReference>
<reference evidence="2 3" key="1">
    <citation type="submission" date="2023-08" db="EMBL/GenBank/DDBJ databases">
        <authorList>
            <person name="Palmer J.M."/>
        </authorList>
    </citation>
    <scope>NUCLEOTIDE SEQUENCE [LARGE SCALE GENOMIC DNA]</scope>
    <source>
        <strain evidence="2 3">TWF481</strain>
    </source>
</reference>
<dbReference type="AlphaFoldDB" id="A0AAV9VW98"/>
<protein>
    <submittedName>
        <fullName evidence="2">Uncharacterized protein</fullName>
    </submittedName>
</protein>
<evidence type="ECO:0000313" key="3">
    <source>
        <dbReference type="Proteomes" id="UP001370758"/>
    </source>
</evidence>
<feature type="compositionally biased region" description="Polar residues" evidence="1">
    <location>
        <begin position="1"/>
        <end position="18"/>
    </location>
</feature>
<comment type="caution">
    <text evidence="2">The sequence shown here is derived from an EMBL/GenBank/DDBJ whole genome shotgun (WGS) entry which is preliminary data.</text>
</comment>
<gene>
    <name evidence="2" type="ORF">TWF481_012115</name>
</gene>
<name>A0AAV9VW98_9PEZI</name>
<sequence>MAFQAGSSTAAASHSPTNDEVELQNKLNEAIRQRDVHYEHIFVVTFTYESDDTNAKADSAAFAWGMKDIFNLPDDNVFEGVLSADWDAEGEFSIKVSVVEESLLDPGRRTPFGGADVGVILDCCSPGASVTPTASDKTVEILAATDEIPITTLRKPAGVEATFTQRFISSLRSIVADERKPPIIFPEILKNLQPRERESSKPPPAYWMVYGDTPIHLPVPPQLQLASKPHLISEARVPQTHSLSLKLLLPAAVTDNSTRTVIKWLHNLQQSHGFELMGANEHIDSTLLFLTAPYTNLHILHKLEHKGLCKIHVIHENLYSQNILNDIINPKDSESAPGTGT</sequence>
<dbReference type="EMBL" id="JAVHJL010000009">
    <property type="protein sequence ID" value="KAK6497712.1"/>
    <property type="molecule type" value="Genomic_DNA"/>
</dbReference>